<sequence length="294" mass="35367">MQIRGQQIEDKERRLKDDNHLQRIEKQAKEENAPENQVSQPKRGRQKKNQVLERPNEILKNTIFQGLRQGNTNLRNFKDDILKQFCHILQINDNGNQADFVMVMKKLGQLVDRLYDILFQQSLPANKEDLFIRGYLADDLDKNYFMVYKYKMISKFYIERDQKFWKYYLISLRKGHLQDNWKVNFEQFQAELNRMDNQYQLANLNEQYQNSADLVRVFIQKQYFSKSKISSGSFSIEIQWFILWIEKITLNIGIQKIRDHNDDEDDDIPESNVTLVNEQFGVDMNFYPRQSRNQ</sequence>
<evidence type="ECO:0000313" key="2">
    <source>
        <dbReference type="EMBL" id="CDW74951.1"/>
    </source>
</evidence>
<protein>
    <submittedName>
        <fullName evidence="2">Uncharacterized protein</fullName>
    </submittedName>
</protein>
<keyword evidence="3" id="KW-1185">Reference proteome</keyword>
<dbReference type="InParanoid" id="A0A077ZYE4"/>
<feature type="region of interest" description="Disordered" evidence="1">
    <location>
        <begin position="1"/>
        <end position="52"/>
    </location>
</feature>
<organism evidence="2 3">
    <name type="scientific">Stylonychia lemnae</name>
    <name type="common">Ciliate</name>
    <dbReference type="NCBI Taxonomy" id="5949"/>
    <lineage>
        <taxon>Eukaryota</taxon>
        <taxon>Sar</taxon>
        <taxon>Alveolata</taxon>
        <taxon>Ciliophora</taxon>
        <taxon>Intramacronucleata</taxon>
        <taxon>Spirotrichea</taxon>
        <taxon>Stichotrichia</taxon>
        <taxon>Sporadotrichida</taxon>
        <taxon>Oxytrichidae</taxon>
        <taxon>Stylonychinae</taxon>
        <taxon>Stylonychia</taxon>
    </lineage>
</organism>
<gene>
    <name evidence="2" type="primary">Contig6062.g6488</name>
    <name evidence="2" type="ORF">STYLEM_3935</name>
</gene>
<dbReference type="AlphaFoldDB" id="A0A077ZYE4"/>
<name>A0A077ZYE4_STYLE</name>
<evidence type="ECO:0000256" key="1">
    <source>
        <dbReference type="SAM" id="MobiDB-lite"/>
    </source>
</evidence>
<dbReference type="EMBL" id="CCKQ01003814">
    <property type="protein sequence ID" value="CDW74951.1"/>
    <property type="molecule type" value="Genomic_DNA"/>
</dbReference>
<evidence type="ECO:0000313" key="3">
    <source>
        <dbReference type="Proteomes" id="UP000039865"/>
    </source>
</evidence>
<accession>A0A077ZYE4</accession>
<feature type="compositionally biased region" description="Basic and acidic residues" evidence="1">
    <location>
        <begin position="7"/>
        <end position="32"/>
    </location>
</feature>
<dbReference type="Proteomes" id="UP000039865">
    <property type="component" value="Unassembled WGS sequence"/>
</dbReference>
<reference evidence="2 3" key="1">
    <citation type="submission" date="2014-06" db="EMBL/GenBank/DDBJ databases">
        <authorList>
            <person name="Swart Estienne"/>
        </authorList>
    </citation>
    <scope>NUCLEOTIDE SEQUENCE [LARGE SCALE GENOMIC DNA]</scope>
    <source>
        <strain evidence="2 3">130c</strain>
    </source>
</reference>
<proteinExistence type="predicted"/>